<evidence type="ECO:0000259" key="1">
    <source>
        <dbReference type="Pfam" id="PF05018"/>
    </source>
</evidence>
<dbReference type="InterPro" id="IPR007714">
    <property type="entry name" value="CFA20_dom"/>
</dbReference>
<dbReference type="Proteomes" id="UP000193986">
    <property type="component" value="Unassembled WGS sequence"/>
</dbReference>
<organism evidence="2 3">
    <name type="scientific">Naematelia encephala</name>
    <dbReference type="NCBI Taxonomy" id="71784"/>
    <lineage>
        <taxon>Eukaryota</taxon>
        <taxon>Fungi</taxon>
        <taxon>Dikarya</taxon>
        <taxon>Basidiomycota</taxon>
        <taxon>Agaricomycotina</taxon>
        <taxon>Tremellomycetes</taxon>
        <taxon>Tremellales</taxon>
        <taxon>Naemateliaceae</taxon>
        <taxon>Naematelia</taxon>
    </lineage>
</organism>
<dbReference type="PANTHER" id="PTHR12458">
    <property type="entry name" value="ORF PROTEIN"/>
    <property type="match status" value="1"/>
</dbReference>
<dbReference type="Pfam" id="PF05018">
    <property type="entry name" value="CFA20_dom"/>
    <property type="match status" value="1"/>
</dbReference>
<reference evidence="2 3" key="1">
    <citation type="submission" date="2016-07" db="EMBL/GenBank/DDBJ databases">
        <title>Pervasive Adenine N6-methylation of Active Genes in Fungi.</title>
        <authorList>
            <consortium name="DOE Joint Genome Institute"/>
            <person name="Mondo S.J."/>
            <person name="Dannebaum R.O."/>
            <person name="Kuo R.C."/>
            <person name="Labutti K."/>
            <person name="Haridas S."/>
            <person name="Kuo A."/>
            <person name="Salamov A."/>
            <person name="Ahrendt S.R."/>
            <person name="Lipzen A."/>
            <person name="Sullivan W."/>
            <person name="Andreopoulos W.B."/>
            <person name="Clum A."/>
            <person name="Lindquist E."/>
            <person name="Daum C."/>
            <person name="Ramamoorthy G.K."/>
            <person name="Gryganskyi A."/>
            <person name="Culley D."/>
            <person name="Magnuson J.K."/>
            <person name="James T.Y."/>
            <person name="O'Malley M.A."/>
            <person name="Stajich J.E."/>
            <person name="Spatafora J.W."/>
            <person name="Visel A."/>
            <person name="Grigoriev I.V."/>
        </authorList>
    </citation>
    <scope>NUCLEOTIDE SEQUENCE [LARGE SCALE GENOMIC DNA]</scope>
    <source>
        <strain evidence="2 3">68-887.2</strain>
    </source>
</reference>
<dbReference type="OrthoDB" id="7486196at2759"/>
<dbReference type="STRING" id="71784.A0A1Y2BF11"/>
<protein>
    <recommendedName>
        <fullName evidence="1">CFA20 domain-containing protein</fullName>
    </recommendedName>
</protein>
<accession>A0A1Y2BF11</accession>
<dbReference type="EMBL" id="MCFC01000006">
    <property type="protein sequence ID" value="ORY33419.1"/>
    <property type="molecule type" value="Genomic_DNA"/>
</dbReference>
<comment type="caution">
    <text evidence="2">The sequence shown here is derived from an EMBL/GenBank/DDBJ whole genome shotgun (WGS) entry which is preliminary data.</text>
</comment>
<evidence type="ECO:0000313" key="2">
    <source>
        <dbReference type="EMBL" id="ORY33419.1"/>
    </source>
</evidence>
<sequence length="270" mass="30334">MSLLAGTIQPPLMTLLSSTSQPSLSPLFRLHVDPKRPNGSIIRTIDDTSEDPELVPRHYERGDIVHRVIHIQSPDNRSTYIQAGCLKTQYDRYNKQDIQPLGIELGWVHLQVKRLGRREMSFEVGIVDARGREGVVRCSSFQQTPKVHAERSPPLIHLPLALPQQGPTTLTQWLDISLDLAALLPLFQSLPRRLPSSNGSSDEEDNVRAQKRRKMVELPSGRFASISCIRVYANCRVRRIWVTAEGQKTMDGMGRALKDEWGLYAAASAP</sequence>
<gene>
    <name evidence="2" type="ORF">BCR39DRAFT_519928</name>
</gene>
<dbReference type="InterPro" id="IPR040441">
    <property type="entry name" value="CFA20/CFAP20DC"/>
</dbReference>
<dbReference type="InParanoid" id="A0A1Y2BF11"/>
<proteinExistence type="predicted"/>
<keyword evidence="3" id="KW-1185">Reference proteome</keyword>
<feature type="domain" description="CFA20" evidence="1">
    <location>
        <begin position="63"/>
        <end position="184"/>
    </location>
</feature>
<evidence type="ECO:0000313" key="3">
    <source>
        <dbReference type="Proteomes" id="UP000193986"/>
    </source>
</evidence>
<name>A0A1Y2BF11_9TREE</name>
<dbReference type="AlphaFoldDB" id="A0A1Y2BF11"/>